<evidence type="ECO:0000256" key="3">
    <source>
        <dbReference type="ARBA" id="ARBA00022884"/>
    </source>
</evidence>
<dbReference type="PROSITE" id="PS50102">
    <property type="entry name" value="RRM"/>
    <property type="match status" value="1"/>
</dbReference>
<gene>
    <name evidence="11" type="ordered locus">AALP_Aa7g189700</name>
</gene>
<dbReference type="OrthoDB" id="439993at2759"/>
<evidence type="ECO:0000313" key="12">
    <source>
        <dbReference type="Proteomes" id="UP000029120"/>
    </source>
</evidence>
<dbReference type="InterPro" id="IPR045180">
    <property type="entry name" value="La_dom_prot"/>
</dbReference>
<dbReference type="Gene3D" id="3.30.70.330">
    <property type="match status" value="2"/>
</dbReference>
<evidence type="ECO:0000259" key="8">
    <source>
        <dbReference type="PROSITE" id="PS50102"/>
    </source>
</evidence>
<evidence type="ECO:0000259" key="9">
    <source>
        <dbReference type="PROSITE" id="PS50961"/>
    </source>
</evidence>
<keyword evidence="4" id="KW-0539">Nucleus</keyword>
<dbReference type="SUPFAM" id="SSF54928">
    <property type="entry name" value="RNA-binding domain, RBD"/>
    <property type="match status" value="1"/>
</dbReference>
<dbReference type="PANTHER" id="PTHR22792">
    <property type="entry name" value="LUPUS LA PROTEIN-RELATED"/>
    <property type="match status" value="1"/>
</dbReference>
<dbReference type="CDD" id="cd08030">
    <property type="entry name" value="LA_like_plant"/>
    <property type="match status" value="1"/>
</dbReference>
<dbReference type="FunFam" id="1.10.10.10:FF:000795">
    <property type="entry name" value="La protein 2"/>
    <property type="match status" value="1"/>
</dbReference>
<keyword evidence="3 6" id="KW-0694">RNA-binding</keyword>
<dbReference type="PROSITE" id="PS50961">
    <property type="entry name" value="HTH_LA"/>
    <property type="match status" value="1"/>
</dbReference>
<dbReference type="AlphaFoldDB" id="A0A087GJ18"/>
<feature type="region of interest" description="Disordered" evidence="7">
    <location>
        <begin position="407"/>
        <end position="447"/>
    </location>
</feature>
<dbReference type="Gene3D" id="1.10.10.10">
    <property type="entry name" value="Winged helix-like DNA-binding domain superfamily/Winged helix DNA-binding domain"/>
    <property type="match status" value="1"/>
</dbReference>
<evidence type="ECO:0000256" key="6">
    <source>
        <dbReference type="PROSITE-ProRule" id="PRU00332"/>
    </source>
</evidence>
<evidence type="ECO:0000256" key="4">
    <source>
        <dbReference type="ARBA" id="ARBA00023242"/>
    </source>
</evidence>
<dbReference type="GO" id="GO:0003729">
    <property type="term" value="F:mRNA binding"/>
    <property type="evidence" value="ECO:0007669"/>
    <property type="project" value="EnsemblPlants"/>
</dbReference>
<feature type="compositionally biased region" description="Basic and acidic residues" evidence="7">
    <location>
        <begin position="308"/>
        <end position="322"/>
    </location>
</feature>
<dbReference type="GO" id="GO:0031126">
    <property type="term" value="P:sno(s)RNA 3'-end processing"/>
    <property type="evidence" value="ECO:0007669"/>
    <property type="project" value="EnsemblPlants"/>
</dbReference>
<dbReference type="InterPro" id="IPR014886">
    <property type="entry name" value="La_xRRM"/>
</dbReference>
<dbReference type="GO" id="GO:0009793">
    <property type="term" value="P:embryo development ending in seed dormancy"/>
    <property type="evidence" value="ECO:0007669"/>
    <property type="project" value="EnsemblPlants"/>
</dbReference>
<evidence type="ECO:0000256" key="2">
    <source>
        <dbReference type="ARBA" id="ARBA00004642"/>
    </source>
</evidence>
<evidence type="ECO:0000313" key="11">
    <source>
        <dbReference type="EMBL" id="KFK29870.1"/>
    </source>
</evidence>
<feature type="compositionally biased region" description="Basic and acidic residues" evidence="7">
    <location>
        <begin position="217"/>
        <end position="232"/>
    </location>
</feature>
<dbReference type="EMBL" id="CM002875">
    <property type="protein sequence ID" value="KFK29870.1"/>
    <property type="molecule type" value="Genomic_DNA"/>
</dbReference>
<reference evidence="12" key="1">
    <citation type="journal article" date="2015" name="Nat. Plants">
        <title>Genome expansion of Arabis alpina linked with retrotransposition and reduced symmetric DNA methylation.</title>
        <authorList>
            <person name="Willing E.M."/>
            <person name="Rawat V."/>
            <person name="Mandakova T."/>
            <person name="Maumus F."/>
            <person name="James G.V."/>
            <person name="Nordstroem K.J."/>
            <person name="Becker C."/>
            <person name="Warthmann N."/>
            <person name="Chica C."/>
            <person name="Szarzynska B."/>
            <person name="Zytnicki M."/>
            <person name="Albani M.C."/>
            <person name="Kiefer C."/>
            <person name="Bergonzi S."/>
            <person name="Castaings L."/>
            <person name="Mateos J.L."/>
            <person name="Berns M.C."/>
            <person name="Bujdoso N."/>
            <person name="Piofczyk T."/>
            <person name="de Lorenzo L."/>
            <person name="Barrero-Sicilia C."/>
            <person name="Mateos I."/>
            <person name="Piednoel M."/>
            <person name="Hagmann J."/>
            <person name="Chen-Min-Tao R."/>
            <person name="Iglesias-Fernandez R."/>
            <person name="Schuster S.C."/>
            <person name="Alonso-Blanco C."/>
            <person name="Roudier F."/>
            <person name="Carbonero P."/>
            <person name="Paz-Ares J."/>
            <person name="Davis S.J."/>
            <person name="Pecinka A."/>
            <person name="Quesneville H."/>
            <person name="Colot V."/>
            <person name="Lysak M.A."/>
            <person name="Weigel D."/>
            <person name="Coupland G."/>
            <person name="Schneeberger K."/>
        </authorList>
    </citation>
    <scope>NUCLEOTIDE SEQUENCE [LARGE SCALE GENOMIC DNA]</scope>
    <source>
        <strain evidence="12">cv. Pajares</strain>
    </source>
</reference>
<feature type="compositionally biased region" description="Basic residues" evidence="7">
    <location>
        <begin position="416"/>
        <end position="429"/>
    </location>
</feature>
<dbReference type="SMART" id="SM00715">
    <property type="entry name" value="LA"/>
    <property type="match status" value="1"/>
</dbReference>
<accession>A0A087GJ18</accession>
<sequence length="447" mass="49632">MSVPCLTEETAKTVLRQVEFYFSDSNLPIDDFLKKTVKESEDGLVSLALICSFSKMRGYLKLGDAKGDDIPEDTIKAVADTLRTSSALTISEDGKKVGRSTELLKLEDLIDQLNARTVAASPFSYDVKREDVEAFFSQHGKVNSVRMPRHVAETRVFCGVALVEFPTEEEAQNIMKQNLVFAGLELELKPKKEFDVDREKDEEKFADYQPQKSAAKQKNESDQKNDSEHEANYPKGLIISFTLKRSGEEEGTTEQKSSEEATDKAMDESESKPADNPDADKENTDQVQGQVPEDEIDKESSDSPVKNGEGEEKGALATHKDNKDVVLREDLKAVFGKFGDVKFVDFKMGSETGYLRFDEPEASQKARAAAVLAKEGGLAVKNFIAVLEPLTGEAEKEYWTLLRSKDRFDRGGRGGRGGRHQRGGRFGRKRGSDSPGGRYNKAQKVEA</sequence>
<dbReference type="SMART" id="SM00360">
    <property type="entry name" value="RRM"/>
    <property type="match status" value="1"/>
</dbReference>
<dbReference type="PRINTS" id="PR00302">
    <property type="entry name" value="LUPUSLA"/>
</dbReference>
<dbReference type="InterPro" id="IPR036388">
    <property type="entry name" value="WH-like_DNA-bd_sf"/>
</dbReference>
<feature type="region of interest" description="Disordered" evidence="7">
    <location>
        <begin position="195"/>
        <end position="322"/>
    </location>
</feature>
<evidence type="ECO:0000256" key="1">
    <source>
        <dbReference type="ARBA" id="ARBA00004604"/>
    </source>
</evidence>
<dbReference type="GO" id="GO:0006364">
    <property type="term" value="P:rRNA processing"/>
    <property type="evidence" value="ECO:0007669"/>
    <property type="project" value="EnsemblPlants"/>
</dbReference>
<organism evidence="11 12">
    <name type="scientific">Arabis alpina</name>
    <name type="common">Alpine rock-cress</name>
    <dbReference type="NCBI Taxonomy" id="50452"/>
    <lineage>
        <taxon>Eukaryota</taxon>
        <taxon>Viridiplantae</taxon>
        <taxon>Streptophyta</taxon>
        <taxon>Embryophyta</taxon>
        <taxon>Tracheophyta</taxon>
        <taxon>Spermatophyta</taxon>
        <taxon>Magnoliopsida</taxon>
        <taxon>eudicotyledons</taxon>
        <taxon>Gunneridae</taxon>
        <taxon>Pentapetalae</taxon>
        <taxon>rosids</taxon>
        <taxon>malvids</taxon>
        <taxon>Brassicales</taxon>
        <taxon>Brassicaceae</taxon>
        <taxon>Arabideae</taxon>
        <taxon>Arabis</taxon>
    </lineage>
</organism>
<evidence type="ECO:0000256" key="5">
    <source>
        <dbReference type="ARBA" id="ARBA00057261"/>
    </source>
</evidence>
<proteinExistence type="predicted"/>
<dbReference type="PROSITE" id="PS51939">
    <property type="entry name" value="XRRM"/>
    <property type="match status" value="1"/>
</dbReference>
<feature type="domain" description="HTH La-type RNA-binding" evidence="9">
    <location>
        <begin position="4"/>
        <end position="108"/>
    </location>
</feature>
<dbReference type="Pfam" id="PF05383">
    <property type="entry name" value="La"/>
    <property type="match status" value="1"/>
</dbReference>
<feature type="compositionally biased region" description="Basic and acidic residues" evidence="7">
    <location>
        <begin position="195"/>
        <end position="206"/>
    </location>
</feature>
<comment type="function">
    <text evidence="5">Binds to the 3' poly(U) terminus of nascent RNA polymerase III transcripts, protecting them from exonuclease digestion and facilitating their folding and maturation.</text>
</comment>
<dbReference type="SUPFAM" id="SSF46785">
    <property type="entry name" value="Winged helix' DNA-binding domain"/>
    <property type="match status" value="1"/>
</dbReference>
<feature type="domain" description="XRRM" evidence="10">
    <location>
        <begin position="310"/>
        <end position="433"/>
    </location>
</feature>
<dbReference type="FunFam" id="3.30.70.330:FF:001017">
    <property type="entry name" value="La protein 2"/>
    <property type="match status" value="1"/>
</dbReference>
<dbReference type="Gramene" id="KFK29870">
    <property type="protein sequence ID" value="KFK29870"/>
    <property type="gene ID" value="AALP_AA7G189700"/>
</dbReference>
<dbReference type="GO" id="GO:0005654">
    <property type="term" value="C:nucleoplasm"/>
    <property type="evidence" value="ECO:0007669"/>
    <property type="project" value="UniProtKB-SubCell"/>
</dbReference>
<evidence type="ECO:0008006" key="13">
    <source>
        <dbReference type="Google" id="ProtNLM"/>
    </source>
</evidence>
<dbReference type="GO" id="GO:0005730">
    <property type="term" value="C:nucleolus"/>
    <property type="evidence" value="ECO:0007669"/>
    <property type="project" value="UniProtKB-SubCell"/>
</dbReference>
<dbReference type="InterPro" id="IPR036390">
    <property type="entry name" value="WH_DNA-bd_sf"/>
</dbReference>
<dbReference type="InterPro" id="IPR035979">
    <property type="entry name" value="RBD_domain_sf"/>
</dbReference>
<dbReference type="InterPro" id="IPR012677">
    <property type="entry name" value="Nucleotide-bd_a/b_plait_sf"/>
</dbReference>
<evidence type="ECO:0000256" key="7">
    <source>
        <dbReference type="SAM" id="MobiDB-lite"/>
    </source>
</evidence>
<dbReference type="eggNOG" id="KOG0118">
    <property type="taxonomic scope" value="Eukaryota"/>
</dbReference>
<feature type="domain" description="RRM" evidence="8">
    <location>
        <begin position="116"/>
        <end position="201"/>
    </location>
</feature>
<dbReference type="InterPro" id="IPR006630">
    <property type="entry name" value="La_HTH"/>
</dbReference>
<evidence type="ECO:0000259" key="10">
    <source>
        <dbReference type="PROSITE" id="PS51939"/>
    </source>
</evidence>
<feature type="compositionally biased region" description="Basic and acidic residues" evidence="7">
    <location>
        <begin position="256"/>
        <end position="284"/>
    </location>
</feature>
<dbReference type="InterPro" id="IPR000504">
    <property type="entry name" value="RRM_dom"/>
</dbReference>
<dbReference type="CDD" id="cd12291">
    <property type="entry name" value="RRM1_La"/>
    <property type="match status" value="1"/>
</dbReference>
<dbReference type="Proteomes" id="UP000029120">
    <property type="component" value="Chromosome 7"/>
</dbReference>
<dbReference type="PANTHER" id="PTHR22792:SF140">
    <property type="entry name" value="ACHILLES, ISOFORM A"/>
    <property type="match status" value="1"/>
</dbReference>
<dbReference type="InterPro" id="IPR002344">
    <property type="entry name" value="Lupus_La"/>
</dbReference>
<dbReference type="GO" id="GO:1990904">
    <property type="term" value="C:ribonucleoprotein complex"/>
    <property type="evidence" value="ECO:0007669"/>
    <property type="project" value="UniProtKB-UniRule"/>
</dbReference>
<protein>
    <recommendedName>
        <fullName evidence="13">La protein 1</fullName>
    </recommendedName>
</protein>
<dbReference type="Pfam" id="PF00076">
    <property type="entry name" value="RRM_1"/>
    <property type="match status" value="1"/>
</dbReference>
<dbReference type="Pfam" id="PF08777">
    <property type="entry name" value="RRM_3"/>
    <property type="match status" value="1"/>
</dbReference>
<dbReference type="GO" id="GO:0042780">
    <property type="term" value="P:tRNA 3'-end processing"/>
    <property type="evidence" value="ECO:0007669"/>
    <property type="project" value="EnsemblPlants"/>
</dbReference>
<name>A0A087GJ18_ARAAL</name>
<dbReference type="OMA" id="QFERSIY"/>
<keyword evidence="12" id="KW-1185">Reference proteome</keyword>
<comment type="subcellular location">
    <subcellularLocation>
        <location evidence="1">Nucleus</location>
        <location evidence="1">Nucleolus</location>
    </subcellularLocation>
    <subcellularLocation>
        <location evidence="2">Nucleus</location>
        <location evidence="2">Nucleoplasm</location>
    </subcellularLocation>
</comment>